<accession>A0ABN7VQN9</accession>
<organism evidence="1 2">
    <name type="scientific">Gigaspora margarita</name>
    <dbReference type="NCBI Taxonomy" id="4874"/>
    <lineage>
        <taxon>Eukaryota</taxon>
        <taxon>Fungi</taxon>
        <taxon>Fungi incertae sedis</taxon>
        <taxon>Mucoromycota</taxon>
        <taxon>Glomeromycotina</taxon>
        <taxon>Glomeromycetes</taxon>
        <taxon>Diversisporales</taxon>
        <taxon>Gigasporaceae</taxon>
        <taxon>Gigaspora</taxon>
    </lineage>
</organism>
<comment type="caution">
    <text evidence="1">The sequence shown here is derived from an EMBL/GenBank/DDBJ whole genome shotgun (WGS) entry which is preliminary data.</text>
</comment>
<keyword evidence="2" id="KW-1185">Reference proteome</keyword>
<name>A0ABN7VQN9_GIGMA</name>
<sequence length="118" mass="13431">MRQLLNSKLTEPINTGGAYIETSELINADFETILEESGLIHPQTVYTSRSISLKELVTINSQAVCTNEFINDDNQIIENQENNKIIESQEDNILIERMNKLMLEIEKDKATSVRLSCE</sequence>
<proteinExistence type="predicted"/>
<evidence type="ECO:0000313" key="2">
    <source>
        <dbReference type="Proteomes" id="UP000789901"/>
    </source>
</evidence>
<gene>
    <name evidence="1" type="ORF">GMARGA_LOCUS21531</name>
</gene>
<dbReference type="EMBL" id="CAJVQB010019943">
    <property type="protein sequence ID" value="CAG8792887.1"/>
    <property type="molecule type" value="Genomic_DNA"/>
</dbReference>
<protein>
    <submittedName>
        <fullName evidence="1">35060_t:CDS:1</fullName>
    </submittedName>
</protein>
<dbReference type="Proteomes" id="UP000789901">
    <property type="component" value="Unassembled WGS sequence"/>
</dbReference>
<evidence type="ECO:0000313" key="1">
    <source>
        <dbReference type="EMBL" id="CAG8792887.1"/>
    </source>
</evidence>
<reference evidence="1 2" key="1">
    <citation type="submission" date="2021-06" db="EMBL/GenBank/DDBJ databases">
        <authorList>
            <person name="Kallberg Y."/>
            <person name="Tangrot J."/>
            <person name="Rosling A."/>
        </authorList>
    </citation>
    <scope>NUCLEOTIDE SEQUENCE [LARGE SCALE GENOMIC DNA]</scope>
    <source>
        <strain evidence="1 2">120-4 pot B 10/14</strain>
    </source>
</reference>